<sequence>MVRDLWKLVHVPGLTFSNAVVCMSAPTREWIERRQREVGRVALGCHGAVENEAIQGDLGCSSFEAREAVSKIA</sequence>
<keyword evidence="2" id="KW-1185">Reference proteome</keyword>
<gene>
    <name evidence="1" type="ORF">HPB49_025558</name>
</gene>
<name>A0ACB8E428_DERSI</name>
<evidence type="ECO:0000313" key="1">
    <source>
        <dbReference type="EMBL" id="KAH7981574.1"/>
    </source>
</evidence>
<reference evidence="1" key="1">
    <citation type="submission" date="2020-05" db="EMBL/GenBank/DDBJ databases">
        <title>Large-scale comparative analyses of tick genomes elucidate their genetic diversity and vector capacities.</title>
        <authorList>
            <person name="Jia N."/>
            <person name="Wang J."/>
            <person name="Shi W."/>
            <person name="Du L."/>
            <person name="Sun Y."/>
            <person name="Zhan W."/>
            <person name="Jiang J."/>
            <person name="Wang Q."/>
            <person name="Zhang B."/>
            <person name="Ji P."/>
            <person name="Sakyi L.B."/>
            <person name="Cui X."/>
            <person name="Yuan T."/>
            <person name="Jiang B."/>
            <person name="Yang W."/>
            <person name="Lam T.T.-Y."/>
            <person name="Chang Q."/>
            <person name="Ding S."/>
            <person name="Wang X."/>
            <person name="Zhu J."/>
            <person name="Ruan X."/>
            <person name="Zhao L."/>
            <person name="Wei J."/>
            <person name="Que T."/>
            <person name="Du C."/>
            <person name="Cheng J."/>
            <person name="Dai P."/>
            <person name="Han X."/>
            <person name="Huang E."/>
            <person name="Gao Y."/>
            <person name="Liu J."/>
            <person name="Shao H."/>
            <person name="Ye R."/>
            <person name="Li L."/>
            <person name="Wei W."/>
            <person name="Wang X."/>
            <person name="Wang C."/>
            <person name="Yang T."/>
            <person name="Huo Q."/>
            <person name="Li W."/>
            <person name="Guo W."/>
            <person name="Chen H."/>
            <person name="Zhou L."/>
            <person name="Ni X."/>
            <person name="Tian J."/>
            <person name="Zhou Y."/>
            <person name="Sheng Y."/>
            <person name="Liu T."/>
            <person name="Pan Y."/>
            <person name="Xia L."/>
            <person name="Li J."/>
            <person name="Zhao F."/>
            <person name="Cao W."/>
        </authorList>
    </citation>
    <scope>NUCLEOTIDE SEQUENCE</scope>
    <source>
        <strain evidence="1">Dsil-2018</strain>
    </source>
</reference>
<accession>A0ACB8E428</accession>
<comment type="caution">
    <text evidence="1">The sequence shown here is derived from an EMBL/GenBank/DDBJ whole genome shotgun (WGS) entry which is preliminary data.</text>
</comment>
<dbReference type="Proteomes" id="UP000821865">
    <property type="component" value="Chromosome 1"/>
</dbReference>
<proteinExistence type="predicted"/>
<evidence type="ECO:0000313" key="2">
    <source>
        <dbReference type="Proteomes" id="UP000821865"/>
    </source>
</evidence>
<dbReference type="EMBL" id="CM023470">
    <property type="protein sequence ID" value="KAH7981574.1"/>
    <property type="molecule type" value="Genomic_DNA"/>
</dbReference>
<protein>
    <submittedName>
        <fullName evidence="1">Uncharacterized protein</fullName>
    </submittedName>
</protein>
<organism evidence="1 2">
    <name type="scientific">Dermacentor silvarum</name>
    <name type="common">Tick</name>
    <dbReference type="NCBI Taxonomy" id="543639"/>
    <lineage>
        <taxon>Eukaryota</taxon>
        <taxon>Metazoa</taxon>
        <taxon>Ecdysozoa</taxon>
        <taxon>Arthropoda</taxon>
        <taxon>Chelicerata</taxon>
        <taxon>Arachnida</taxon>
        <taxon>Acari</taxon>
        <taxon>Parasitiformes</taxon>
        <taxon>Ixodida</taxon>
        <taxon>Ixodoidea</taxon>
        <taxon>Ixodidae</taxon>
        <taxon>Rhipicephalinae</taxon>
        <taxon>Dermacentor</taxon>
    </lineage>
</organism>